<dbReference type="InterPro" id="IPR007329">
    <property type="entry name" value="FMN-bd"/>
</dbReference>
<keyword evidence="1" id="KW-0813">Transport</keyword>
<dbReference type="GO" id="GO:0022900">
    <property type="term" value="P:electron transport chain"/>
    <property type="evidence" value="ECO:0007669"/>
    <property type="project" value="InterPro"/>
</dbReference>
<accession>A0A7C5M2A6</accession>
<gene>
    <name evidence="7" type="ORF">ENL41_03090</name>
</gene>
<keyword evidence="2" id="KW-0597">Phosphoprotein</keyword>
<dbReference type="InterPro" id="IPR010209">
    <property type="entry name" value="Ion_transpt_RnfG/RsxG"/>
</dbReference>
<name>A0A7C5M2A6_UNCW3</name>
<dbReference type="Gene3D" id="3.90.1010.20">
    <property type="match status" value="1"/>
</dbReference>
<proteinExistence type="predicted"/>
<feature type="domain" description="FMN-binding" evidence="6">
    <location>
        <begin position="72"/>
        <end position="153"/>
    </location>
</feature>
<protein>
    <submittedName>
        <fullName evidence="7">FMN-binding protein</fullName>
    </submittedName>
</protein>
<keyword evidence="3" id="KW-0285">Flavoprotein</keyword>
<feature type="non-terminal residue" evidence="7">
    <location>
        <position position="1"/>
    </location>
</feature>
<dbReference type="Proteomes" id="UP000886014">
    <property type="component" value="Unassembled WGS sequence"/>
</dbReference>
<reference evidence="7" key="1">
    <citation type="journal article" date="2020" name="mSystems">
        <title>Genome- and Community-Level Interaction Insights into Carbon Utilization and Element Cycling Functions of Hydrothermarchaeota in Hydrothermal Sediment.</title>
        <authorList>
            <person name="Zhou Z."/>
            <person name="Liu Y."/>
            <person name="Xu W."/>
            <person name="Pan J."/>
            <person name="Luo Z.H."/>
            <person name="Li M."/>
        </authorList>
    </citation>
    <scope>NUCLEOTIDE SEQUENCE [LARGE SCALE GENOMIC DNA]</scope>
    <source>
        <strain evidence="7">HyVt-94</strain>
    </source>
</reference>
<keyword evidence="5" id="KW-0249">Electron transport</keyword>
<dbReference type="Pfam" id="PF04205">
    <property type="entry name" value="FMN_bind"/>
    <property type="match status" value="1"/>
</dbReference>
<dbReference type="PANTHER" id="PTHR36118">
    <property type="entry name" value="ION-TRANSLOCATING OXIDOREDUCTASE COMPLEX SUBUNIT G"/>
    <property type="match status" value="1"/>
</dbReference>
<evidence type="ECO:0000256" key="1">
    <source>
        <dbReference type="ARBA" id="ARBA00022448"/>
    </source>
</evidence>
<dbReference type="GO" id="GO:0005886">
    <property type="term" value="C:plasma membrane"/>
    <property type="evidence" value="ECO:0007669"/>
    <property type="project" value="InterPro"/>
</dbReference>
<evidence type="ECO:0000256" key="4">
    <source>
        <dbReference type="ARBA" id="ARBA00022643"/>
    </source>
</evidence>
<evidence type="ECO:0000313" key="7">
    <source>
        <dbReference type="EMBL" id="HHF58391.1"/>
    </source>
</evidence>
<comment type="caution">
    <text evidence="7">The sequence shown here is derived from an EMBL/GenBank/DDBJ whole genome shotgun (WGS) entry which is preliminary data.</text>
</comment>
<sequence>RTFLKINPSSQPCDEDSSKIGEKTDKEIKTIIEAIKELVPETKEITKIDDIFIVQDSGGNKIGYAGIGVGEGYNGEIKIITLFDISLKHLKGIKILEHCETPGIGSKIEDPEFLNQFTNKVLPLKEAEIDVITGATISSKSLIEIVNKVYERTKKELKK</sequence>
<dbReference type="AlphaFoldDB" id="A0A7C5M2A6"/>
<dbReference type="SMART" id="SM00900">
    <property type="entry name" value="FMN_bind"/>
    <property type="match status" value="1"/>
</dbReference>
<keyword evidence="4" id="KW-0288">FMN</keyword>
<dbReference type="EMBL" id="DRTV01000218">
    <property type="protein sequence ID" value="HHF58391.1"/>
    <property type="molecule type" value="Genomic_DNA"/>
</dbReference>
<dbReference type="GO" id="GO:0010181">
    <property type="term" value="F:FMN binding"/>
    <property type="evidence" value="ECO:0007669"/>
    <property type="project" value="InterPro"/>
</dbReference>
<evidence type="ECO:0000256" key="3">
    <source>
        <dbReference type="ARBA" id="ARBA00022630"/>
    </source>
</evidence>
<evidence type="ECO:0000256" key="5">
    <source>
        <dbReference type="ARBA" id="ARBA00022982"/>
    </source>
</evidence>
<organism evidence="7">
    <name type="scientific">candidate division WOR-3 bacterium</name>
    <dbReference type="NCBI Taxonomy" id="2052148"/>
    <lineage>
        <taxon>Bacteria</taxon>
        <taxon>Bacteria division WOR-3</taxon>
    </lineage>
</organism>
<dbReference type="GO" id="GO:0009055">
    <property type="term" value="F:electron transfer activity"/>
    <property type="evidence" value="ECO:0007669"/>
    <property type="project" value="InterPro"/>
</dbReference>
<evidence type="ECO:0000256" key="2">
    <source>
        <dbReference type="ARBA" id="ARBA00022553"/>
    </source>
</evidence>
<evidence type="ECO:0000259" key="6">
    <source>
        <dbReference type="SMART" id="SM00900"/>
    </source>
</evidence>
<dbReference type="PANTHER" id="PTHR36118:SF1">
    <property type="entry name" value="ION-TRANSLOCATING OXIDOREDUCTASE COMPLEX SUBUNIT G"/>
    <property type="match status" value="1"/>
</dbReference>